<dbReference type="Gene3D" id="1.10.357.10">
    <property type="entry name" value="Tetracycline Repressor, domain 2"/>
    <property type="match status" value="1"/>
</dbReference>
<name>A0AAW4WZ82_9FIRM</name>
<accession>A0AAW4WZ82</accession>
<comment type="caution">
    <text evidence="4">The sequence shown here is derived from an EMBL/GenBank/DDBJ whole genome shotgun (WGS) entry which is preliminary data.</text>
</comment>
<dbReference type="SUPFAM" id="SSF46689">
    <property type="entry name" value="Homeodomain-like"/>
    <property type="match status" value="1"/>
</dbReference>
<dbReference type="PANTHER" id="PTHR43479">
    <property type="entry name" value="ACREF/ENVCD OPERON REPRESSOR-RELATED"/>
    <property type="match status" value="1"/>
</dbReference>
<reference evidence="4 5" key="1">
    <citation type="submission" date="2021-10" db="EMBL/GenBank/DDBJ databases">
        <authorList>
            <person name="Grouzdev D.S."/>
            <person name="Pantiukh K.S."/>
            <person name="Krutkina M.S."/>
        </authorList>
    </citation>
    <scope>NUCLEOTIDE SEQUENCE [LARGE SCALE GENOMIC DNA]</scope>
    <source>
        <strain evidence="4 5">Z-7514</strain>
    </source>
</reference>
<evidence type="ECO:0000256" key="2">
    <source>
        <dbReference type="PROSITE-ProRule" id="PRU00335"/>
    </source>
</evidence>
<dbReference type="InterPro" id="IPR009057">
    <property type="entry name" value="Homeodomain-like_sf"/>
</dbReference>
<evidence type="ECO:0000256" key="1">
    <source>
        <dbReference type="ARBA" id="ARBA00023125"/>
    </source>
</evidence>
<proteinExistence type="predicted"/>
<dbReference type="InterPro" id="IPR036271">
    <property type="entry name" value="Tet_transcr_reg_TetR-rel_C_sf"/>
</dbReference>
<keyword evidence="5" id="KW-1185">Reference proteome</keyword>
<dbReference type="Proteomes" id="UP001199296">
    <property type="component" value="Unassembled WGS sequence"/>
</dbReference>
<dbReference type="InterPro" id="IPR050624">
    <property type="entry name" value="HTH-type_Tx_Regulator"/>
</dbReference>
<dbReference type="InterPro" id="IPR001647">
    <property type="entry name" value="HTH_TetR"/>
</dbReference>
<organism evidence="4 5">
    <name type="scientific">Halanaerobium polyolivorans</name>
    <dbReference type="NCBI Taxonomy" id="2886943"/>
    <lineage>
        <taxon>Bacteria</taxon>
        <taxon>Bacillati</taxon>
        <taxon>Bacillota</taxon>
        <taxon>Clostridia</taxon>
        <taxon>Halanaerobiales</taxon>
        <taxon>Halanaerobiaceae</taxon>
        <taxon>Halanaerobium</taxon>
    </lineage>
</organism>
<dbReference type="SUPFAM" id="SSF48498">
    <property type="entry name" value="Tetracyclin repressor-like, C-terminal domain"/>
    <property type="match status" value="1"/>
</dbReference>
<dbReference type="GO" id="GO:0003677">
    <property type="term" value="F:DNA binding"/>
    <property type="evidence" value="ECO:0007669"/>
    <property type="project" value="UniProtKB-UniRule"/>
</dbReference>
<dbReference type="PROSITE" id="PS50977">
    <property type="entry name" value="HTH_TETR_2"/>
    <property type="match status" value="1"/>
</dbReference>
<dbReference type="Pfam" id="PF00440">
    <property type="entry name" value="TetR_N"/>
    <property type="match status" value="1"/>
</dbReference>
<dbReference type="AlphaFoldDB" id="A0AAW4WZ82"/>
<feature type="domain" description="HTH tetR-type" evidence="3">
    <location>
        <begin position="11"/>
        <end position="71"/>
    </location>
</feature>
<keyword evidence="1 2" id="KW-0238">DNA-binding</keyword>
<gene>
    <name evidence="4" type="ORF">LJ207_05055</name>
</gene>
<dbReference type="EMBL" id="JAJFAT010000005">
    <property type="protein sequence ID" value="MCC3144694.1"/>
    <property type="molecule type" value="Genomic_DNA"/>
</dbReference>
<dbReference type="RefSeq" id="WP_229344684.1">
    <property type="nucleotide sequence ID" value="NZ_JAJFAT010000005.1"/>
</dbReference>
<dbReference type="PANTHER" id="PTHR43479:SF11">
    <property type="entry name" value="ACREF_ENVCD OPERON REPRESSOR-RELATED"/>
    <property type="match status" value="1"/>
</dbReference>
<feature type="DNA-binding region" description="H-T-H motif" evidence="2">
    <location>
        <begin position="34"/>
        <end position="53"/>
    </location>
</feature>
<protein>
    <submittedName>
        <fullName evidence="4">TetR/AcrR family transcriptional regulator</fullName>
    </submittedName>
</protein>
<evidence type="ECO:0000259" key="3">
    <source>
        <dbReference type="PROSITE" id="PS50977"/>
    </source>
</evidence>
<evidence type="ECO:0000313" key="5">
    <source>
        <dbReference type="Proteomes" id="UP001199296"/>
    </source>
</evidence>
<evidence type="ECO:0000313" key="4">
    <source>
        <dbReference type="EMBL" id="MCC3144694.1"/>
    </source>
</evidence>
<sequence length="214" mass="25079">MPKQTFFNLPPQKRERILQTGMEEFAAYPYLKSSTNRIIENADISKGSFYQYFDNKKDLYKYIISKATDEKIEFLNQQLPAFEKQSFFEYLRALFIGGIKFKQEYPLLSKIGDRLLTGDNETLKKEIYAESRPKSNLFFLNILKKAEQRGELDPEVDIEMTAFMLTDFSISIIDYYFQKYGPENTNQAGEDLEQILDYVDKMIYIMKNGIAKGC</sequence>